<reference evidence="7" key="1">
    <citation type="submission" date="2021-03" db="EMBL/GenBank/DDBJ databases">
        <title>Genomic Encyclopedia of Type Strains, Phase IV (KMG-V): Genome sequencing to study the core and pangenomes of soil and plant-associated prokaryotes.</title>
        <authorList>
            <person name="Whitman W."/>
        </authorList>
    </citation>
    <scope>NUCLEOTIDE SEQUENCE</scope>
    <source>
        <strain evidence="7">C4</strain>
    </source>
</reference>
<dbReference type="Pfam" id="PF00205">
    <property type="entry name" value="TPP_enzyme_M"/>
    <property type="match status" value="1"/>
</dbReference>
<dbReference type="GO" id="GO:0044272">
    <property type="term" value="P:sulfur compound biosynthetic process"/>
    <property type="evidence" value="ECO:0007669"/>
    <property type="project" value="UniProtKB-ARBA"/>
</dbReference>
<dbReference type="SUPFAM" id="SSF52467">
    <property type="entry name" value="DHS-like NAD/FAD-binding domain"/>
    <property type="match status" value="1"/>
</dbReference>
<dbReference type="Gene3D" id="3.40.50.1220">
    <property type="entry name" value="TPP-binding domain"/>
    <property type="match status" value="1"/>
</dbReference>
<dbReference type="InterPro" id="IPR012000">
    <property type="entry name" value="Thiamin_PyroP_enz_cen_dom"/>
</dbReference>
<feature type="domain" description="Thiamine pyrophosphate enzyme central" evidence="4">
    <location>
        <begin position="231"/>
        <end position="343"/>
    </location>
</feature>
<dbReference type="PANTHER" id="PTHR18968:SF13">
    <property type="entry name" value="ACETOLACTATE SYNTHASE CATALYTIC SUBUNIT, MITOCHONDRIAL"/>
    <property type="match status" value="1"/>
</dbReference>
<comment type="caution">
    <text evidence="7">The sequence shown here is derived from an EMBL/GenBank/DDBJ whole genome shotgun (WGS) entry which is preliminary data.</text>
</comment>
<protein>
    <submittedName>
        <fullName evidence="7">Acetolactate synthase-1/2/3 large subunit</fullName>
        <ecNumber evidence="7">2.2.1.6</ecNumber>
    </submittedName>
</protein>
<dbReference type="GO" id="GO:0005948">
    <property type="term" value="C:acetolactate synthase complex"/>
    <property type="evidence" value="ECO:0007669"/>
    <property type="project" value="TreeGrafter"/>
</dbReference>
<dbReference type="Pfam" id="PF02776">
    <property type="entry name" value="TPP_enzyme_N"/>
    <property type="match status" value="1"/>
</dbReference>
<dbReference type="GO" id="GO:0030976">
    <property type="term" value="F:thiamine pyrophosphate binding"/>
    <property type="evidence" value="ECO:0007669"/>
    <property type="project" value="InterPro"/>
</dbReference>
<dbReference type="OrthoDB" id="6837at2157"/>
<evidence type="ECO:0000313" key="7">
    <source>
        <dbReference type="EMBL" id="MBP2200749.1"/>
    </source>
</evidence>
<evidence type="ECO:0000256" key="3">
    <source>
        <dbReference type="RuleBase" id="RU362132"/>
    </source>
</evidence>
<dbReference type="SUPFAM" id="SSF52518">
    <property type="entry name" value="Thiamin diphosphate-binding fold (THDP-binding)"/>
    <property type="match status" value="2"/>
</dbReference>
<dbReference type="RefSeq" id="WP_209590129.1">
    <property type="nucleotide sequence ID" value="NZ_JAGGMU010000001.1"/>
</dbReference>
<evidence type="ECO:0000313" key="8">
    <source>
        <dbReference type="Proteomes" id="UP000740329"/>
    </source>
</evidence>
<dbReference type="GO" id="GO:0003984">
    <property type="term" value="F:acetolactate synthase activity"/>
    <property type="evidence" value="ECO:0007669"/>
    <property type="project" value="UniProtKB-EC"/>
</dbReference>
<keyword evidence="2 3" id="KW-0786">Thiamine pyrophosphate</keyword>
<evidence type="ECO:0000259" key="4">
    <source>
        <dbReference type="Pfam" id="PF00205"/>
    </source>
</evidence>
<evidence type="ECO:0000259" key="5">
    <source>
        <dbReference type="Pfam" id="PF02775"/>
    </source>
</evidence>
<dbReference type="AlphaFoldDB" id="A0A8J7RM35"/>
<organism evidence="7 8">
    <name type="scientific">Methanococcus voltae</name>
    <dbReference type="NCBI Taxonomy" id="2188"/>
    <lineage>
        <taxon>Archaea</taxon>
        <taxon>Methanobacteriati</taxon>
        <taxon>Methanobacteriota</taxon>
        <taxon>Methanomada group</taxon>
        <taxon>Methanococci</taxon>
        <taxon>Methanococcales</taxon>
        <taxon>Methanococcaceae</taxon>
        <taxon>Methanococcus</taxon>
    </lineage>
</organism>
<dbReference type="Pfam" id="PF02775">
    <property type="entry name" value="TPP_enzyme_C"/>
    <property type="match status" value="1"/>
</dbReference>
<dbReference type="GO" id="GO:0050660">
    <property type="term" value="F:flavin adenine dinucleotide binding"/>
    <property type="evidence" value="ECO:0007669"/>
    <property type="project" value="TreeGrafter"/>
</dbReference>
<evidence type="ECO:0000256" key="1">
    <source>
        <dbReference type="ARBA" id="ARBA00007812"/>
    </source>
</evidence>
<dbReference type="InterPro" id="IPR045229">
    <property type="entry name" value="TPP_enz"/>
</dbReference>
<keyword evidence="7" id="KW-0808">Transferase</keyword>
<dbReference type="EC" id="2.2.1.6" evidence="7"/>
<comment type="similarity">
    <text evidence="1 3">Belongs to the TPP enzyme family.</text>
</comment>
<gene>
    <name evidence="7" type="ORF">J3E07_000147</name>
</gene>
<sequence>MDNSNSKEFVGKLINFLEYNDIKTIFSYPGEQILPFYRAIENSNINLINVKHEQAAAHMADGYARITNETGVCLVTAGPGATNITTGVATAFRDNSSIVCFTGRCSSKYIGTEFFQEIPMDFLDFEEGSYIFESNDENLNTVKNVFEKSFFNRKPIQINISKNVYNSLDKSSSLLKITKNYKSYEKYINNHNNSELCNNIHATYQINNMNNTKNSKNLEINEYFETLKNNEIVQNSKNPILLIGQGIFGQLNYSEILQINNMLKNSKIPIVTTYPARGIISEEDEKCLGMIGRRGYFANEHLKNCDLIINLGSSLSYNTILESWDDIKSKIVDLNVNINNISDIELIVRNINDIFEKCDIFKKYNKIYRNNNHSLNKIVKFGDYSKKVKELIESIPNDSIIVTDAGNHTVFTSLFKTCMLPKSIISSHSMGTMGFGLPCAIGVKYGCIDKSIDREVININGDGGIQMNIQELATVAKNNLKMLIIIMKNSRLNIFCDLDNPNYVKLGEAYGITSKLVKSENEIKKCVNEYLEGNGPLILVIECEDESLPKPEN</sequence>
<feature type="domain" description="Thiamine pyrophosphate enzyme TPP-binding" evidence="5">
    <location>
        <begin position="404"/>
        <end position="540"/>
    </location>
</feature>
<dbReference type="EMBL" id="JAGGMV010000001">
    <property type="protein sequence ID" value="MBP2200749.1"/>
    <property type="molecule type" value="Genomic_DNA"/>
</dbReference>
<dbReference type="InterPro" id="IPR029061">
    <property type="entry name" value="THDP-binding"/>
</dbReference>
<dbReference type="Gene3D" id="3.40.50.970">
    <property type="match status" value="2"/>
</dbReference>
<dbReference type="InterPro" id="IPR012001">
    <property type="entry name" value="Thiamin_PyroP_enz_TPP-bd_dom"/>
</dbReference>
<dbReference type="GO" id="GO:0009099">
    <property type="term" value="P:L-valine biosynthetic process"/>
    <property type="evidence" value="ECO:0007669"/>
    <property type="project" value="TreeGrafter"/>
</dbReference>
<dbReference type="PANTHER" id="PTHR18968">
    <property type="entry name" value="THIAMINE PYROPHOSPHATE ENZYMES"/>
    <property type="match status" value="1"/>
</dbReference>
<evidence type="ECO:0000256" key="2">
    <source>
        <dbReference type="ARBA" id="ARBA00023052"/>
    </source>
</evidence>
<proteinExistence type="inferred from homology"/>
<dbReference type="InterPro" id="IPR011766">
    <property type="entry name" value="TPP_enzyme_TPP-bd"/>
</dbReference>
<dbReference type="CDD" id="cd07035">
    <property type="entry name" value="TPP_PYR_POX_like"/>
    <property type="match status" value="1"/>
</dbReference>
<feature type="domain" description="Thiamine pyrophosphate enzyme N-terminal TPP-binding" evidence="6">
    <location>
        <begin position="13"/>
        <end position="118"/>
    </location>
</feature>
<dbReference type="GO" id="GO:0009097">
    <property type="term" value="P:isoleucine biosynthetic process"/>
    <property type="evidence" value="ECO:0007669"/>
    <property type="project" value="TreeGrafter"/>
</dbReference>
<dbReference type="InterPro" id="IPR029035">
    <property type="entry name" value="DHS-like_NAD/FAD-binding_dom"/>
</dbReference>
<dbReference type="Proteomes" id="UP000740329">
    <property type="component" value="Unassembled WGS sequence"/>
</dbReference>
<evidence type="ECO:0000259" key="6">
    <source>
        <dbReference type="Pfam" id="PF02776"/>
    </source>
</evidence>
<accession>A0A8J7RM35</accession>
<dbReference type="GO" id="GO:0000287">
    <property type="term" value="F:magnesium ion binding"/>
    <property type="evidence" value="ECO:0007669"/>
    <property type="project" value="InterPro"/>
</dbReference>
<name>A0A8J7RM35_METVO</name>